<dbReference type="AlphaFoldDB" id="A0A7H0SPX8"/>
<evidence type="ECO:0000313" key="6">
    <source>
        <dbReference type="Proteomes" id="UP000516320"/>
    </source>
</evidence>
<dbReference type="SMART" id="SM00382">
    <property type="entry name" value="AAA"/>
    <property type="match status" value="1"/>
</dbReference>
<dbReference type="InterPro" id="IPR003439">
    <property type="entry name" value="ABC_transporter-like_ATP-bd"/>
</dbReference>
<dbReference type="GO" id="GO:0016887">
    <property type="term" value="F:ATP hydrolysis activity"/>
    <property type="evidence" value="ECO:0007669"/>
    <property type="project" value="InterPro"/>
</dbReference>
<dbReference type="PANTHER" id="PTHR43335">
    <property type="entry name" value="ABC TRANSPORTER, ATP-BINDING PROTEIN"/>
    <property type="match status" value="1"/>
</dbReference>
<dbReference type="GO" id="GO:0005524">
    <property type="term" value="F:ATP binding"/>
    <property type="evidence" value="ECO:0007669"/>
    <property type="project" value="UniProtKB-KW"/>
</dbReference>
<dbReference type="InterPro" id="IPR027417">
    <property type="entry name" value="P-loop_NTPase"/>
</dbReference>
<evidence type="ECO:0000256" key="3">
    <source>
        <dbReference type="ARBA" id="ARBA00022741"/>
    </source>
</evidence>
<proteinExistence type="inferred from homology"/>
<accession>A0A7H0SPX8</accession>
<gene>
    <name evidence="5" type="ORF">GP475_08085</name>
</gene>
<comment type="similarity">
    <text evidence="1">Belongs to the ABC transporter superfamily.</text>
</comment>
<dbReference type="EMBL" id="CP046884">
    <property type="protein sequence ID" value="QNQ90603.1"/>
    <property type="molecule type" value="Genomic_DNA"/>
</dbReference>
<dbReference type="Proteomes" id="UP000516320">
    <property type="component" value="Chromosome"/>
</dbReference>
<keyword evidence="6" id="KW-1185">Reference proteome</keyword>
<dbReference type="SUPFAM" id="SSF52540">
    <property type="entry name" value="P-loop containing nucleoside triphosphate hydrolases"/>
    <property type="match status" value="1"/>
</dbReference>
<keyword evidence="4 5" id="KW-0067">ATP-binding</keyword>
<dbReference type="PROSITE" id="PS50893">
    <property type="entry name" value="ABC_TRANSPORTER_2"/>
    <property type="match status" value="1"/>
</dbReference>
<protein>
    <submittedName>
        <fullName evidence="5">ATP-binding cassette domain-containing protein</fullName>
    </submittedName>
</protein>
<organism evidence="5 6">
    <name type="scientific">Corynebacterium poyangense</name>
    <dbReference type="NCBI Taxonomy" id="2684405"/>
    <lineage>
        <taxon>Bacteria</taxon>
        <taxon>Bacillati</taxon>
        <taxon>Actinomycetota</taxon>
        <taxon>Actinomycetes</taxon>
        <taxon>Mycobacteriales</taxon>
        <taxon>Corynebacteriaceae</taxon>
        <taxon>Corynebacterium</taxon>
    </lineage>
</organism>
<keyword evidence="3" id="KW-0547">Nucleotide-binding</keyword>
<evidence type="ECO:0000256" key="2">
    <source>
        <dbReference type="ARBA" id="ARBA00022448"/>
    </source>
</evidence>
<name>A0A7H0SPX8_9CORY</name>
<evidence type="ECO:0000313" key="5">
    <source>
        <dbReference type="EMBL" id="QNQ90603.1"/>
    </source>
</evidence>
<dbReference type="Pfam" id="PF00005">
    <property type="entry name" value="ABC_tran"/>
    <property type="match status" value="1"/>
</dbReference>
<reference evidence="5 6" key="1">
    <citation type="submission" date="2019-12" db="EMBL/GenBank/DDBJ databases">
        <title>Corynebacterium sp. nov., isolated from feces of the Anser Albifrons in China.</title>
        <authorList>
            <person name="Liu Q."/>
        </authorList>
    </citation>
    <scope>NUCLEOTIDE SEQUENCE [LARGE SCALE GENOMIC DNA]</scope>
    <source>
        <strain evidence="5 6">4H37-19</strain>
    </source>
</reference>
<dbReference type="PANTHER" id="PTHR43335:SF4">
    <property type="entry name" value="ABC TRANSPORTER, ATP-BINDING PROTEIN"/>
    <property type="match status" value="1"/>
</dbReference>
<dbReference type="RefSeq" id="WP_187973915.1">
    <property type="nucleotide sequence ID" value="NZ_CP046884.1"/>
</dbReference>
<dbReference type="KEGG" id="cpoy:GP475_08085"/>
<evidence type="ECO:0000256" key="1">
    <source>
        <dbReference type="ARBA" id="ARBA00005417"/>
    </source>
</evidence>
<dbReference type="Gene3D" id="3.40.50.300">
    <property type="entry name" value="P-loop containing nucleotide triphosphate hydrolases"/>
    <property type="match status" value="1"/>
</dbReference>
<dbReference type="InterPro" id="IPR003593">
    <property type="entry name" value="AAA+_ATPase"/>
</dbReference>
<sequence length="287" mass="31389">MEDVIYTEDLSKVYGKTKVVDSLSLHIPRGSIYGFIGPNGSGKSTTMKMILGLTRPTSGKVFLGCNYRAIGSMIESPPGYAHLTGWENLKILQHMLDLKEKDIQRALSLVRLNNQRDKLVKEYSLGMKQRLGIAYALARNPEVLILDEPTNGLDPAGIEEIRQLLIELSTQGISIMVSSHLLDEINKMATHLGIIAGGKLLFEGTKKQLFGASTPDLLISCSDPATAQAIVGGEIHQDVLRLSGVSLENAAVINRRLSECVDVYELRRATQSLEDVFISLTGEAVLQ</sequence>
<keyword evidence="2" id="KW-0813">Transport</keyword>
<evidence type="ECO:0000256" key="4">
    <source>
        <dbReference type="ARBA" id="ARBA00022840"/>
    </source>
</evidence>